<organism evidence="6 7">
    <name type="scientific">Hyalella azteca</name>
    <name type="common">Amphipod</name>
    <dbReference type="NCBI Taxonomy" id="294128"/>
    <lineage>
        <taxon>Eukaryota</taxon>
        <taxon>Metazoa</taxon>
        <taxon>Ecdysozoa</taxon>
        <taxon>Arthropoda</taxon>
        <taxon>Crustacea</taxon>
        <taxon>Multicrustacea</taxon>
        <taxon>Malacostraca</taxon>
        <taxon>Eumalacostraca</taxon>
        <taxon>Peracarida</taxon>
        <taxon>Amphipoda</taxon>
        <taxon>Senticaudata</taxon>
        <taxon>Talitrida</taxon>
        <taxon>Talitroidea</taxon>
        <taxon>Hyalellidae</taxon>
        <taxon>Hyalella</taxon>
    </lineage>
</organism>
<dbReference type="GO" id="GO:0048666">
    <property type="term" value="P:neuron development"/>
    <property type="evidence" value="ECO:0007669"/>
    <property type="project" value="UniProtKB-ARBA"/>
</dbReference>
<dbReference type="InterPro" id="IPR011333">
    <property type="entry name" value="SKP1/BTB/POZ_sf"/>
</dbReference>
<dbReference type="GO" id="GO:0006357">
    <property type="term" value="P:regulation of transcription by RNA polymerase II"/>
    <property type="evidence" value="ECO:0007669"/>
    <property type="project" value="TreeGrafter"/>
</dbReference>
<dbReference type="PANTHER" id="PTHR23110">
    <property type="entry name" value="BTB DOMAIN TRANSCRIPTION FACTOR"/>
    <property type="match status" value="1"/>
</dbReference>
<evidence type="ECO:0000256" key="3">
    <source>
        <dbReference type="SAM" id="MobiDB-lite"/>
    </source>
</evidence>
<feature type="compositionally biased region" description="Low complexity" evidence="3">
    <location>
        <begin position="173"/>
        <end position="193"/>
    </location>
</feature>
<evidence type="ECO:0000256" key="1">
    <source>
        <dbReference type="ARBA" id="ARBA00023242"/>
    </source>
</evidence>
<dbReference type="Proteomes" id="UP000694843">
    <property type="component" value="Unplaced"/>
</dbReference>
<dbReference type="InterPro" id="IPR013087">
    <property type="entry name" value="Znf_C2H2_type"/>
</dbReference>
<dbReference type="PROSITE" id="PS00028">
    <property type="entry name" value="ZINC_FINGER_C2H2_1"/>
    <property type="match status" value="1"/>
</dbReference>
<feature type="region of interest" description="Disordered" evidence="3">
    <location>
        <begin position="119"/>
        <end position="222"/>
    </location>
</feature>
<dbReference type="RefSeq" id="XP_018023137.1">
    <property type="nucleotide sequence ID" value="XM_018167648.2"/>
</dbReference>
<dbReference type="SMART" id="SM00225">
    <property type="entry name" value="BTB"/>
    <property type="match status" value="1"/>
</dbReference>
<feature type="compositionally biased region" description="Basic and acidic residues" evidence="3">
    <location>
        <begin position="194"/>
        <end position="222"/>
    </location>
</feature>
<gene>
    <name evidence="7" type="primary">LOC108679110</name>
</gene>
<evidence type="ECO:0000259" key="4">
    <source>
        <dbReference type="PROSITE" id="PS50097"/>
    </source>
</evidence>
<dbReference type="GO" id="GO:0008270">
    <property type="term" value="F:zinc ion binding"/>
    <property type="evidence" value="ECO:0007669"/>
    <property type="project" value="UniProtKB-KW"/>
</dbReference>
<feature type="compositionally biased region" description="Basic and acidic residues" evidence="3">
    <location>
        <begin position="160"/>
        <end position="171"/>
    </location>
</feature>
<dbReference type="Pfam" id="PF13909">
    <property type="entry name" value="zf-H2C2_5"/>
    <property type="match status" value="1"/>
</dbReference>
<feature type="region of interest" description="Disordered" evidence="3">
    <location>
        <begin position="299"/>
        <end position="329"/>
    </location>
</feature>
<reference evidence="7" key="1">
    <citation type="submission" date="2025-08" db="UniProtKB">
        <authorList>
            <consortium name="RefSeq"/>
        </authorList>
    </citation>
    <scope>IDENTIFICATION</scope>
    <source>
        <tissue evidence="7">Whole organism</tissue>
    </source>
</reference>
<dbReference type="GO" id="GO:0005634">
    <property type="term" value="C:nucleus"/>
    <property type="evidence" value="ECO:0007669"/>
    <property type="project" value="TreeGrafter"/>
</dbReference>
<dbReference type="Gene3D" id="3.30.160.60">
    <property type="entry name" value="Classic Zinc Finger"/>
    <property type="match status" value="2"/>
</dbReference>
<sequence>MDGGLLSLKWNNHRSTFFYVLSNVRKKECYTDVTLACDGKFYPVHKLVLSTCSEYFEQMFEQTQCKHPVIVLKDIRSEELESLLSYMYVGEVNVVQEKLSGLIKAAECLRIKGLAVPDEEPATTKSSGGSREKRTSDNSLSSEAKRRRQDDGSSSQRQTSSREETSRRRADQSSSNKFNRNNASSSSSSVNSSRENRDSVSDHRTTSRDASEPNELHHAQQDNDIELKAEELPDAHEDLPSEVPPEDPGDAVKQEPLDLDAVYLSDSNSASDTKDMLVEDSFGEADGQQHFMDELLGQNSASDQHGMGDYGEGGEGSSSSSAATNQQQQHMVSYPVGPGLPFHSAGFVQPDPLGVMSARYGNTLGGGEHGAEGNVKPNWNCSLSVNSHMGSPLSFETGDLFIRRRERAKTDSSMAVVPFDQLPQLGPISRKQPCPCPVCGVLFFQKSDFRHHYMVHSGEKPYACSECDFRARQPTNLKRHVKEKHASSQVVPHAHMNL</sequence>
<dbReference type="GO" id="GO:0003006">
    <property type="term" value="P:developmental process involved in reproduction"/>
    <property type="evidence" value="ECO:0007669"/>
    <property type="project" value="UniProtKB-ARBA"/>
</dbReference>
<dbReference type="SUPFAM" id="SSF54695">
    <property type="entry name" value="POZ domain"/>
    <property type="match status" value="1"/>
</dbReference>
<dbReference type="GO" id="GO:0048513">
    <property type="term" value="P:animal organ development"/>
    <property type="evidence" value="ECO:0007669"/>
    <property type="project" value="UniProtKB-ARBA"/>
</dbReference>
<dbReference type="FunFam" id="3.30.160.60:FF:000630">
    <property type="entry name" value="Zinc finger protein 180"/>
    <property type="match status" value="1"/>
</dbReference>
<proteinExistence type="predicted"/>
<feature type="domain" description="C2H2-type" evidence="5">
    <location>
        <begin position="434"/>
        <end position="461"/>
    </location>
</feature>
<dbReference type="InterPro" id="IPR036236">
    <property type="entry name" value="Znf_C2H2_sf"/>
</dbReference>
<keyword evidence="2" id="KW-0863">Zinc-finger</keyword>
<keyword evidence="6" id="KW-1185">Reference proteome</keyword>
<dbReference type="PANTHER" id="PTHR23110:SF98">
    <property type="entry name" value="PRE-LOLA-G, ISOFORM C-RELATED"/>
    <property type="match status" value="1"/>
</dbReference>
<dbReference type="PROSITE" id="PS50097">
    <property type="entry name" value="BTB"/>
    <property type="match status" value="1"/>
</dbReference>
<accession>A0A8B7PBR6</accession>
<keyword evidence="2" id="KW-0479">Metal-binding</keyword>
<dbReference type="OrthoDB" id="6413564at2759"/>
<dbReference type="PROSITE" id="PS50157">
    <property type="entry name" value="ZINC_FINGER_C2H2_2"/>
    <property type="match status" value="2"/>
</dbReference>
<evidence type="ECO:0000256" key="2">
    <source>
        <dbReference type="PROSITE-ProRule" id="PRU00042"/>
    </source>
</evidence>
<evidence type="ECO:0000313" key="6">
    <source>
        <dbReference type="Proteomes" id="UP000694843"/>
    </source>
</evidence>
<feature type="domain" description="C2H2-type" evidence="5">
    <location>
        <begin position="462"/>
        <end position="490"/>
    </location>
</feature>
<dbReference type="GeneID" id="108679110"/>
<dbReference type="Gene3D" id="3.30.710.10">
    <property type="entry name" value="Potassium Channel Kv1.1, Chain A"/>
    <property type="match status" value="1"/>
</dbReference>
<dbReference type="AlphaFoldDB" id="A0A8B7PBR6"/>
<dbReference type="InterPro" id="IPR000210">
    <property type="entry name" value="BTB/POZ_dom"/>
</dbReference>
<protein>
    <submittedName>
        <fullName evidence="7">Broad-complex core protein isoforms 1/2/3/4/5 isoform X10</fullName>
    </submittedName>
</protein>
<dbReference type="InterPro" id="IPR051095">
    <property type="entry name" value="Dros_DevTransReg"/>
</dbReference>
<keyword evidence="2" id="KW-0862">Zinc</keyword>
<dbReference type="SMART" id="SM00355">
    <property type="entry name" value="ZnF_C2H2"/>
    <property type="match status" value="2"/>
</dbReference>
<keyword evidence="1" id="KW-0539">Nucleus</keyword>
<evidence type="ECO:0000313" key="7">
    <source>
        <dbReference type="RefSeq" id="XP_018023137.1"/>
    </source>
</evidence>
<dbReference type="CDD" id="cd18315">
    <property type="entry name" value="BTB_POZ_BAB-like"/>
    <property type="match status" value="1"/>
</dbReference>
<name>A0A8B7PBR6_HYAAZ</name>
<dbReference type="SUPFAM" id="SSF57667">
    <property type="entry name" value="beta-beta-alpha zinc fingers"/>
    <property type="match status" value="1"/>
</dbReference>
<evidence type="ECO:0000259" key="5">
    <source>
        <dbReference type="PROSITE" id="PS50157"/>
    </source>
</evidence>
<dbReference type="Pfam" id="PF00651">
    <property type="entry name" value="BTB"/>
    <property type="match status" value="1"/>
</dbReference>
<feature type="domain" description="BTB" evidence="4">
    <location>
        <begin position="31"/>
        <end position="96"/>
    </location>
</feature>